<dbReference type="InterPro" id="IPR018062">
    <property type="entry name" value="HTH_AraC-typ_CS"/>
</dbReference>
<keyword evidence="2" id="KW-0238">DNA-binding</keyword>
<dbReference type="InterPro" id="IPR014710">
    <property type="entry name" value="RmlC-like_jellyroll"/>
</dbReference>
<protein>
    <submittedName>
        <fullName evidence="6">AraC family transcriptional regulator</fullName>
    </submittedName>
</protein>
<evidence type="ECO:0000256" key="2">
    <source>
        <dbReference type="ARBA" id="ARBA00023125"/>
    </source>
</evidence>
<dbReference type="SUPFAM" id="SSF51215">
    <property type="entry name" value="Regulatory protein AraC"/>
    <property type="match status" value="1"/>
</dbReference>
<dbReference type="PROSITE" id="PS01124">
    <property type="entry name" value="HTH_ARAC_FAMILY_2"/>
    <property type="match status" value="1"/>
</dbReference>
<keyword evidence="4" id="KW-0804">Transcription</keyword>
<dbReference type="GO" id="GO:0003700">
    <property type="term" value="F:DNA-binding transcription factor activity"/>
    <property type="evidence" value="ECO:0007669"/>
    <property type="project" value="InterPro"/>
</dbReference>
<dbReference type="InterPro" id="IPR009057">
    <property type="entry name" value="Homeodomain-like_sf"/>
</dbReference>
<gene>
    <name evidence="6" type="ORF">MJB10_20500</name>
</gene>
<keyword evidence="7" id="KW-1185">Reference proteome</keyword>
<evidence type="ECO:0000259" key="5">
    <source>
        <dbReference type="PROSITE" id="PS01124"/>
    </source>
</evidence>
<dbReference type="SMART" id="SM00342">
    <property type="entry name" value="HTH_ARAC"/>
    <property type="match status" value="1"/>
</dbReference>
<evidence type="ECO:0000256" key="4">
    <source>
        <dbReference type="ARBA" id="ARBA00023163"/>
    </source>
</evidence>
<evidence type="ECO:0000313" key="7">
    <source>
        <dbReference type="Proteomes" id="UP001304650"/>
    </source>
</evidence>
<dbReference type="InterPro" id="IPR037923">
    <property type="entry name" value="HTH-like"/>
</dbReference>
<sequence length="285" mass="32927">MIIHSNASMDEQLGLSLLLVQQAPYSRLRIRDMTKSHWVLSHVVSGSVTMSTGGNRYTAAPGQVMVHPPHIPFDEENAGEGLHQVLFLDITLSQHLDLFRILPVAPVVTLSQPESYRALFGQLLAHWNDPDTPLRTLHLFTGILELVKQLILGWEAEGRQPRPEALNSKEDRFMEVIRYMEQQIKHKVTREDLASLLHLHPNYFDKLFYKHFQQTPMHMLRSLRIRKAKSLLETTQASLESIAYECGLGDAAYFTRAFKNQMNETPGHYRSRMQKLMRWYGPEER</sequence>
<dbReference type="KEGG" id="proo:MJB10_20500"/>
<dbReference type="RefSeq" id="WP_314797747.1">
    <property type="nucleotide sequence ID" value="NZ_CP130319.1"/>
</dbReference>
<dbReference type="Pfam" id="PF12833">
    <property type="entry name" value="HTH_18"/>
    <property type="match status" value="1"/>
</dbReference>
<evidence type="ECO:0000256" key="3">
    <source>
        <dbReference type="ARBA" id="ARBA00023159"/>
    </source>
</evidence>
<keyword evidence="3" id="KW-0010">Activator</keyword>
<keyword evidence="1" id="KW-0805">Transcription regulation</keyword>
<proteinExistence type="predicted"/>
<reference evidence="6" key="1">
    <citation type="submission" date="2022-02" db="EMBL/GenBank/DDBJ databases">
        <title>Paenibacillus sp. MBLB1832 Whole Genome Shotgun Sequencing.</title>
        <authorList>
            <person name="Hwang C.Y."/>
            <person name="Cho E.-S."/>
            <person name="Seo M.-J."/>
        </authorList>
    </citation>
    <scope>NUCLEOTIDE SEQUENCE</scope>
    <source>
        <strain evidence="6">MBLB1832</strain>
    </source>
</reference>
<dbReference type="Proteomes" id="UP001304650">
    <property type="component" value="Chromosome"/>
</dbReference>
<evidence type="ECO:0000313" key="6">
    <source>
        <dbReference type="EMBL" id="WNR43467.1"/>
    </source>
</evidence>
<name>A0AA96LLR2_9BACL</name>
<dbReference type="Gene3D" id="2.60.120.10">
    <property type="entry name" value="Jelly Rolls"/>
    <property type="match status" value="1"/>
</dbReference>
<dbReference type="PANTHER" id="PTHR46796">
    <property type="entry name" value="HTH-TYPE TRANSCRIPTIONAL ACTIVATOR RHAS-RELATED"/>
    <property type="match status" value="1"/>
</dbReference>
<evidence type="ECO:0000256" key="1">
    <source>
        <dbReference type="ARBA" id="ARBA00023015"/>
    </source>
</evidence>
<dbReference type="GO" id="GO:0043565">
    <property type="term" value="F:sequence-specific DNA binding"/>
    <property type="evidence" value="ECO:0007669"/>
    <property type="project" value="InterPro"/>
</dbReference>
<dbReference type="SUPFAM" id="SSF46689">
    <property type="entry name" value="Homeodomain-like"/>
    <property type="match status" value="2"/>
</dbReference>
<dbReference type="InterPro" id="IPR050204">
    <property type="entry name" value="AraC_XylS_family_regulators"/>
</dbReference>
<dbReference type="Gene3D" id="1.10.10.60">
    <property type="entry name" value="Homeodomain-like"/>
    <property type="match status" value="2"/>
</dbReference>
<dbReference type="EMBL" id="CP130319">
    <property type="protein sequence ID" value="WNR43467.1"/>
    <property type="molecule type" value="Genomic_DNA"/>
</dbReference>
<dbReference type="InterPro" id="IPR018060">
    <property type="entry name" value="HTH_AraC"/>
</dbReference>
<organism evidence="6 7">
    <name type="scientific">Paenibacillus roseopurpureus</name>
    <dbReference type="NCBI Taxonomy" id="2918901"/>
    <lineage>
        <taxon>Bacteria</taxon>
        <taxon>Bacillati</taxon>
        <taxon>Bacillota</taxon>
        <taxon>Bacilli</taxon>
        <taxon>Bacillales</taxon>
        <taxon>Paenibacillaceae</taxon>
        <taxon>Paenibacillus</taxon>
    </lineage>
</organism>
<dbReference type="PROSITE" id="PS00041">
    <property type="entry name" value="HTH_ARAC_FAMILY_1"/>
    <property type="match status" value="1"/>
</dbReference>
<accession>A0AA96LLR2</accession>
<feature type="domain" description="HTH araC/xylS-type" evidence="5">
    <location>
        <begin position="174"/>
        <end position="272"/>
    </location>
</feature>
<dbReference type="AlphaFoldDB" id="A0AA96LLR2"/>